<accession>A0ABD7X5C4</accession>
<name>A0ABD7X5C4_PEDPE</name>
<feature type="transmembrane region" description="Helical" evidence="1">
    <location>
        <begin position="206"/>
        <end position="224"/>
    </location>
</feature>
<feature type="transmembrane region" description="Helical" evidence="1">
    <location>
        <begin position="71"/>
        <end position="89"/>
    </location>
</feature>
<dbReference type="Pfam" id="PF19528">
    <property type="entry name" value="DUF6056"/>
    <property type="match status" value="1"/>
</dbReference>
<evidence type="ECO:0000313" key="3">
    <source>
        <dbReference type="Proteomes" id="UP001214131"/>
    </source>
</evidence>
<keyword evidence="1" id="KW-0472">Membrane</keyword>
<feature type="transmembrane region" description="Helical" evidence="1">
    <location>
        <begin position="290"/>
        <end position="309"/>
    </location>
</feature>
<keyword evidence="1" id="KW-1133">Transmembrane helix</keyword>
<dbReference type="AlphaFoldDB" id="A0ABD7X5C4"/>
<protein>
    <submittedName>
        <fullName evidence="2">DUF6056 family protein</fullName>
    </submittedName>
</protein>
<dbReference type="RefSeq" id="WP_148698993.1">
    <property type="nucleotide sequence ID" value="NZ_CAKMAM010000002.1"/>
</dbReference>
<feature type="transmembrane region" description="Helical" evidence="1">
    <location>
        <begin position="377"/>
        <end position="396"/>
    </location>
</feature>
<feature type="transmembrane region" description="Helical" evidence="1">
    <location>
        <begin position="125"/>
        <end position="144"/>
    </location>
</feature>
<feature type="transmembrane region" description="Helical" evidence="1">
    <location>
        <begin position="156"/>
        <end position="173"/>
    </location>
</feature>
<feature type="transmembrane region" description="Helical" evidence="1">
    <location>
        <begin position="321"/>
        <end position="342"/>
    </location>
</feature>
<dbReference type="InterPro" id="IPR045691">
    <property type="entry name" value="DUF6056"/>
</dbReference>
<feature type="transmembrane region" description="Helical" evidence="1">
    <location>
        <begin position="408"/>
        <end position="428"/>
    </location>
</feature>
<feature type="transmembrane region" description="Helical" evidence="1">
    <location>
        <begin position="101"/>
        <end position="119"/>
    </location>
</feature>
<evidence type="ECO:0000313" key="2">
    <source>
        <dbReference type="EMBL" id="WEA56709.1"/>
    </source>
</evidence>
<keyword evidence="1" id="KW-0812">Transmembrane</keyword>
<feature type="transmembrane region" description="Helical" evidence="1">
    <location>
        <begin position="258"/>
        <end position="278"/>
    </location>
</feature>
<reference evidence="2 3" key="1">
    <citation type="submission" date="2023-02" db="EMBL/GenBank/DDBJ databases">
        <title>Comparative genomics and fermentation flavor characterization of five lactic acid bacteria reveal flavor biosynthesis metabolic pathways in fermented muskmelon puree.</title>
        <authorList>
            <person name="Yuan L."/>
            <person name="Li M."/>
            <person name="Xu X."/>
            <person name="Lao F."/>
            <person name="Wu J."/>
        </authorList>
    </citation>
    <scope>NUCLEOTIDE SEQUENCE [LARGE SCALE GENOMIC DNA]</scope>
    <source>
        <strain evidence="2 3">Ca-4</strain>
    </source>
</reference>
<evidence type="ECO:0000256" key="1">
    <source>
        <dbReference type="SAM" id="Phobius"/>
    </source>
</evidence>
<feature type="transmembrane region" description="Helical" evidence="1">
    <location>
        <begin position="179"/>
        <end position="194"/>
    </location>
</feature>
<proteinExistence type="predicted"/>
<dbReference type="EMBL" id="CP118739">
    <property type="protein sequence ID" value="WEA56709.1"/>
    <property type="molecule type" value="Genomic_DNA"/>
</dbReference>
<sequence length="501" mass="57493">MKKVNYFRSSYWSILLIFIFFIILGAITPLSGDDWTWGSQIGLNRLSNGYVGYNGRLFSNTLEIIITRAPIIRILTYGVVSTLLVYFSSRIVIPKEKLNSWNYLFTTALYLTISTPVFSQTFGWIAGYINYTLGMLLICVYIYWIKISTYSTSKSLPLFLHCTLLFILGVVSALTIEHITIYLLFLSFGSYFYLRKDLRKQKINAFYTTGLVLGSIIMFTNPIYTRIFTGHDSFRHTANNNLLQQTINTYANQMAKYIFQQNGILLLILTISIILLIYKNDFGNALLKWIVSFIMLGYSIIAAFIRNLFPASNFNVQNINMLFAIMSLLFIAALLISITFLIRNNGLNIRLWFYIFSALLLSAPFVVITPYGPRCAFNTIGFIILAVLDLVVTVSADTISFNLVVPHLAKLFGVFSMLFILVVMGSNFKVSQNRSPIIKNQLSKNSKIIYVRELPFQQYVWDSAPAPQRFQYSMYKKRMHISNSQKLIFVPFSKWNTKINN</sequence>
<dbReference type="Proteomes" id="UP001214131">
    <property type="component" value="Chromosome"/>
</dbReference>
<feature type="transmembrane region" description="Helical" evidence="1">
    <location>
        <begin position="12"/>
        <end position="30"/>
    </location>
</feature>
<organism evidence="2 3">
    <name type="scientific">Pediococcus pentosaceus</name>
    <dbReference type="NCBI Taxonomy" id="1255"/>
    <lineage>
        <taxon>Bacteria</taxon>
        <taxon>Bacillati</taxon>
        <taxon>Bacillota</taxon>
        <taxon>Bacilli</taxon>
        <taxon>Lactobacillales</taxon>
        <taxon>Lactobacillaceae</taxon>
        <taxon>Pediococcus</taxon>
    </lineage>
</organism>
<gene>
    <name evidence="2" type="ORF">PWB86_05770</name>
</gene>
<feature type="transmembrane region" description="Helical" evidence="1">
    <location>
        <begin position="351"/>
        <end position="371"/>
    </location>
</feature>